<dbReference type="OrthoDB" id="9795156at2"/>
<dbReference type="Gene3D" id="1.10.340.30">
    <property type="entry name" value="Hypothetical protein, domain 2"/>
    <property type="match status" value="1"/>
</dbReference>
<dbReference type="InterPro" id="IPR052891">
    <property type="entry name" value="DNA-3mA_glycosylase"/>
</dbReference>
<evidence type="ECO:0000313" key="1">
    <source>
        <dbReference type="EMBL" id="PRY91710.1"/>
    </source>
</evidence>
<dbReference type="SUPFAM" id="SSF48150">
    <property type="entry name" value="DNA-glycosylase"/>
    <property type="match status" value="1"/>
</dbReference>
<evidence type="ECO:0000313" key="2">
    <source>
        <dbReference type="Proteomes" id="UP000238392"/>
    </source>
</evidence>
<comment type="caution">
    <text evidence="1">The sequence shown here is derived from an EMBL/GenBank/DDBJ whole genome shotgun (WGS) entry which is preliminary data.</text>
</comment>
<dbReference type="AlphaFoldDB" id="A0A2T0WYD7"/>
<dbReference type="Pfam" id="PF03352">
    <property type="entry name" value="Adenine_glyco"/>
    <property type="match status" value="1"/>
</dbReference>
<dbReference type="PANTHER" id="PTHR30037">
    <property type="entry name" value="DNA-3-METHYLADENINE GLYCOSYLASE 1"/>
    <property type="match status" value="1"/>
</dbReference>
<dbReference type="RefSeq" id="WP_106263375.1">
    <property type="nucleotide sequence ID" value="NZ_PVTQ01000003.1"/>
</dbReference>
<dbReference type="GO" id="GO:0008725">
    <property type="term" value="F:DNA-3-methyladenine glycosylase activity"/>
    <property type="evidence" value="ECO:0007669"/>
    <property type="project" value="InterPro"/>
</dbReference>
<dbReference type="PANTHER" id="PTHR30037:SF3">
    <property type="entry name" value="BLR0857 PROTEIN"/>
    <property type="match status" value="1"/>
</dbReference>
<protein>
    <submittedName>
        <fullName evidence="1">3-methyladenine DNA glycosylase Tag</fullName>
    </submittedName>
</protein>
<gene>
    <name evidence="1" type="ORF">CLV74_103298</name>
</gene>
<accession>A0A2T0WYD7</accession>
<reference evidence="1 2" key="1">
    <citation type="submission" date="2018-03" db="EMBL/GenBank/DDBJ databases">
        <title>Genomic Encyclopedia of Archaeal and Bacterial Type Strains, Phase II (KMG-II): from individual species to whole genera.</title>
        <authorList>
            <person name="Goeker M."/>
        </authorList>
    </citation>
    <scope>NUCLEOTIDE SEQUENCE [LARGE SCALE GENOMIC DNA]</scope>
    <source>
        <strain evidence="1 2">DSM 100212</strain>
    </source>
</reference>
<dbReference type="InterPro" id="IPR005019">
    <property type="entry name" value="Adenine_glyco"/>
</dbReference>
<dbReference type="InterPro" id="IPR011257">
    <property type="entry name" value="DNA_glycosylase"/>
</dbReference>
<proteinExistence type="predicted"/>
<sequence length="221" mass="24672">MRTFEELYAIAADRKGGPEALEAMLPAPLPQEALQNTTDDRWLATMAKCIFQAGFNWKVIDAKWEGFEAAFDRFDVARVGFYHDEDLDRLLGDERIVRNGQKIQAVLENARFLMDLAKENGSAARFFADWPVTDQIGLTKIRSKQGSRLGAMTGQRVLREMGRDSFILTTDVLARLKAEGIIDASATSSKAQSAIQSAFNKWMTESGRGLTQISRILAYSV</sequence>
<dbReference type="EMBL" id="PVTQ01000003">
    <property type="protein sequence ID" value="PRY91710.1"/>
    <property type="molecule type" value="Genomic_DNA"/>
</dbReference>
<name>A0A2T0WYD7_9RHOB</name>
<keyword evidence="2" id="KW-1185">Reference proteome</keyword>
<dbReference type="Proteomes" id="UP000238392">
    <property type="component" value="Unassembled WGS sequence"/>
</dbReference>
<organism evidence="1 2">
    <name type="scientific">Donghicola tyrosinivorans</name>
    <dbReference type="NCBI Taxonomy" id="1652492"/>
    <lineage>
        <taxon>Bacteria</taxon>
        <taxon>Pseudomonadati</taxon>
        <taxon>Pseudomonadota</taxon>
        <taxon>Alphaproteobacteria</taxon>
        <taxon>Rhodobacterales</taxon>
        <taxon>Roseobacteraceae</taxon>
        <taxon>Donghicola</taxon>
    </lineage>
</organism>
<dbReference type="GO" id="GO:0006284">
    <property type="term" value="P:base-excision repair"/>
    <property type="evidence" value="ECO:0007669"/>
    <property type="project" value="InterPro"/>
</dbReference>